<keyword evidence="2 4" id="KW-0378">Hydrolase</keyword>
<dbReference type="NCBIfam" id="TIGR01486">
    <property type="entry name" value="HAD-SF-IIB-MPGP"/>
    <property type="match status" value="1"/>
</dbReference>
<proteinExistence type="predicted"/>
<dbReference type="PROSITE" id="PS01228">
    <property type="entry name" value="COF_1"/>
    <property type="match status" value="1"/>
</dbReference>
<keyword evidence="5" id="KW-1185">Reference proteome</keyword>
<keyword evidence="3" id="KW-0460">Magnesium</keyword>
<dbReference type="InterPro" id="IPR006381">
    <property type="entry name" value="HAD-SF-IIB-MPGP"/>
</dbReference>
<dbReference type="NCBIfam" id="TIGR01484">
    <property type="entry name" value="HAD-SF-IIB"/>
    <property type="match status" value="1"/>
</dbReference>
<organism evidence="4 5">
    <name type="scientific">Gilvimarinus gilvus</name>
    <dbReference type="NCBI Taxonomy" id="3058038"/>
    <lineage>
        <taxon>Bacteria</taxon>
        <taxon>Pseudomonadati</taxon>
        <taxon>Pseudomonadota</taxon>
        <taxon>Gammaproteobacteria</taxon>
        <taxon>Cellvibrionales</taxon>
        <taxon>Cellvibrionaceae</taxon>
        <taxon>Gilvimarinus</taxon>
    </lineage>
</organism>
<dbReference type="Pfam" id="PF08282">
    <property type="entry name" value="Hydrolase_3"/>
    <property type="match status" value="2"/>
</dbReference>
<evidence type="ECO:0000256" key="1">
    <source>
        <dbReference type="ARBA" id="ARBA00022723"/>
    </source>
</evidence>
<dbReference type="InterPro" id="IPR036412">
    <property type="entry name" value="HAD-like_sf"/>
</dbReference>
<sequence>MIAKAVFTDLDGTLLNHDDYSYADALPAIEFLRNNHIPLILVSSKTRAEMADLCRELSITDPYVCENGSVIVLPKPWVAEFGVDTESLAEQSDCYLAYRGADRAAILSILKPLKSQFQFAGFSDMDVADVIDCTGLSEPAAMNAMRRDATEPLLWHSDGALLEQFAQFLGESKLQLLKGGRFYHVMAQCDKGDAVRYLLNIYQSHIGARVRSIALGDSQNDLKMLKAVDQAVVMPHPDGSYMSDKDLKGELHAPYMGAKGWRAGVEQALLQL</sequence>
<dbReference type="RefSeq" id="WP_302723228.1">
    <property type="nucleotide sequence ID" value="NZ_JAULRU010000583.1"/>
</dbReference>
<reference evidence="4 5" key="1">
    <citation type="submission" date="2023-11" db="EMBL/GenBank/DDBJ databases">
        <title>Gilvimarinus fulvus sp. nov., isolated from the surface of Kelp.</title>
        <authorList>
            <person name="Sun Y.Y."/>
            <person name="Gong Y."/>
            <person name="Du Z.J."/>
        </authorList>
    </citation>
    <scope>NUCLEOTIDE SEQUENCE [LARGE SCALE GENOMIC DNA]</scope>
    <source>
        <strain evidence="4 5">SDUM040013</strain>
    </source>
</reference>
<keyword evidence="1" id="KW-0479">Metal-binding</keyword>
<dbReference type="GO" id="GO:0016787">
    <property type="term" value="F:hydrolase activity"/>
    <property type="evidence" value="ECO:0007669"/>
    <property type="project" value="UniProtKB-KW"/>
</dbReference>
<dbReference type="InterPro" id="IPR023214">
    <property type="entry name" value="HAD_sf"/>
</dbReference>
<dbReference type="Proteomes" id="UP001273505">
    <property type="component" value="Unassembled WGS sequence"/>
</dbReference>
<comment type="caution">
    <text evidence="4">The sequence shown here is derived from an EMBL/GenBank/DDBJ whole genome shotgun (WGS) entry which is preliminary data.</text>
</comment>
<dbReference type="PANTHER" id="PTHR10000">
    <property type="entry name" value="PHOSPHOSERINE PHOSPHATASE"/>
    <property type="match status" value="1"/>
</dbReference>
<evidence type="ECO:0000256" key="3">
    <source>
        <dbReference type="ARBA" id="ARBA00022842"/>
    </source>
</evidence>
<gene>
    <name evidence="4" type="ORF">SCD92_01760</name>
</gene>
<dbReference type="InterPro" id="IPR006379">
    <property type="entry name" value="HAD-SF_hydro_IIB"/>
</dbReference>
<dbReference type="EMBL" id="JAXAFO010000002">
    <property type="protein sequence ID" value="MDX6848066.1"/>
    <property type="molecule type" value="Genomic_DNA"/>
</dbReference>
<dbReference type="PANTHER" id="PTHR10000:SF8">
    <property type="entry name" value="HAD SUPERFAMILY HYDROLASE-LIKE, TYPE 3"/>
    <property type="match status" value="1"/>
</dbReference>
<dbReference type="Gene3D" id="3.40.50.1000">
    <property type="entry name" value="HAD superfamily/HAD-like"/>
    <property type="match status" value="1"/>
</dbReference>
<evidence type="ECO:0000256" key="2">
    <source>
        <dbReference type="ARBA" id="ARBA00022801"/>
    </source>
</evidence>
<evidence type="ECO:0000313" key="4">
    <source>
        <dbReference type="EMBL" id="MDX6848066.1"/>
    </source>
</evidence>
<name>A0ABU4RV35_9GAMM</name>
<dbReference type="SFLD" id="SFLDS00003">
    <property type="entry name" value="Haloacid_Dehalogenase"/>
    <property type="match status" value="1"/>
</dbReference>
<accession>A0ABU4RV35</accession>
<dbReference type="SFLD" id="SFLDG01140">
    <property type="entry name" value="C2.B:_Phosphomannomutase_and_P"/>
    <property type="match status" value="1"/>
</dbReference>
<evidence type="ECO:0000313" key="5">
    <source>
        <dbReference type="Proteomes" id="UP001273505"/>
    </source>
</evidence>
<dbReference type="SUPFAM" id="SSF56784">
    <property type="entry name" value="HAD-like"/>
    <property type="match status" value="1"/>
</dbReference>
<dbReference type="SFLD" id="SFLDG01142">
    <property type="entry name" value="C2.B.2:_Mannosyl-3-phosphoglyc"/>
    <property type="match status" value="1"/>
</dbReference>
<dbReference type="Gene3D" id="3.30.980.20">
    <property type="entry name" value="Putative mannosyl-3-phosphoglycerate phosphatase, domain 2"/>
    <property type="match status" value="1"/>
</dbReference>
<protein>
    <submittedName>
        <fullName evidence="4">HAD-IIB family hydrolase</fullName>
    </submittedName>
</protein>